<dbReference type="FunFam" id="3.30.63.10:FF:000005">
    <property type="entry name" value="Guanylate kinase"/>
    <property type="match status" value="1"/>
</dbReference>
<keyword evidence="8 13" id="KW-0547">Nucleotide-binding</keyword>
<dbReference type="GO" id="GO:0005524">
    <property type="term" value="F:ATP binding"/>
    <property type="evidence" value="ECO:0007669"/>
    <property type="project" value="UniProtKB-UniRule"/>
</dbReference>
<keyword evidence="9 13" id="KW-0418">Kinase</keyword>
<dbReference type="AlphaFoldDB" id="A0A3Q9JP51"/>
<dbReference type="EMBL" id="CP029822">
    <property type="protein sequence ID" value="AZS52090.1"/>
    <property type="molecule type" value="Genomic_DNA"/>
</dbReference>
<dbReference type="EC" id="2.7.4.8" evidence="4 13"/>
<dbReference type="RefSeq" id="WP_127164738.1">
    <property type="nucleotide sequence ID" value="NZ_CP029822.1"/>
</dbReference>
<dbReference type="PANTHER" id="PTHR23117:SF13">
    <property type="entry name" value="GUANYLATE KINASE"/>
    <property type="match status" value="1"/>
</dbReference>
<evidence type="ECO:0000256" key="3">
    <source>
        <dbReference type="ARBA" id="ARBA00005790"/>
    </source>
</evidence>
<proteinExistence type="inferred from homology"/>
<accession>A0A3Q9JP51</accession>
<evidence type="ECO:0000313" key="15">
    <source>
        <dbReference type="EMBL" id="AZS52090.1"/>
    </source>
</evidence>
<dbReference type="Pfam" id="PF00625">
    <property type="entry name" value="Guanylate_kin"/>
    <property type="match status" value="1"/>
</dbReference>
<gene>
    <name evidence="13" type="primary">gmk</name>
    <name evidence="15" type="ORF">DM558_15490</name>
</gene>
<evidence type="ECO:0000256" key="2">
    <source>
        <dbReference type="ARBA" id="ARBA00004496"/>
    </source>
</evidence>
<dbReference type="GO" id="GO:0004385">
    <property type="term" value="F:GMP kinase activity"/>
    <property type="evidence" value="ECO:0007669"/>
    <property type="project" value="UniProtKB-UniRule"/>
</dbReference>
<evidence type="ECO:0000256" key="6">
    <source>
        <dbReference type="ARBA" id="ARBA00022490"/>
    </source>
</evidence>
<evidence type="ECO:0000256" key="4">
    <source>
        <dbReference type="ARBA" id="ARBA00012961"/>
    </source>
</evidence>
<sequence>MQRGTLYVISAPSGAGKTSLVKALLDRQPTLSVAVSHTTRAPREGEQEGVNYFFVSKEKFAEMLEQNAFLEYATVFNNYYGTASFWVEESLNKGQDLILEIDWQGAQQVRKLIPDAKLIFILPPSRDILKQRLVQRGQDTDEVINHRMSQAINEISHYVEFDYLIVNDDFEKALGDLESIISSQRLNCLKQREKLQDLLKDLLS</sequence>
<dbReference type="NCBIfam" id="TIGR03263">
    <property type="entry name" value="guanyl_kin"/>
    <property type="match status" value="1"/>
</dbReference>
<dbReference type="Proteomes" id="UP000273143">
    <property type="component" value="Chromosome"/>
</dbReference>
<dbReference type="InterPro" id="IPR017665">
    <property type="entry name" value="Guanylate_kinase"/>
</dbReference>
<dbReference type="SUPFAM" id="SSF52540">
    <property type="entry name" value="P-loop containing nucleoside triphosphate hydrolases"/>
    <property type="match status" value="1"/>
</dbReference>
<dbReference type="InterPro" id="IPR008145">
    <property type="entry name" value="GK/Ca_channel_bsu"/>
</dbReference>
<evidence type="ECO:0000256" key="8">
    <source>
        <dbReference type="ARBA" id="ARBA00022741"/>
    </source>
</evidence>
<evidence type="ECO:0000256" key="7">
    <source>
        <dbReference type="ARBA" id="ARBA00022679"/>
    </source>
</evidence>
<dbReference type="InterPro" id="IPR008144">
    <property type="entry name" value="Guanylate_kin-like_dom"/>
</dbReference>
<comment type="catalytic activity">
    <reaction evidence="12 13">
        <text>GMP + ATP = GDP + ADP</text>
        <dbReference type="Rhea" id="RHEA:20780"/>
        <dbReference type="ChEBI" id="CHEBI:30616"/>
        <dbReference type="ChEBI" id="CHEBI:58115"/>
        <dbReference type="ChEBI" id="CHEBI:58189"/>
        <dbReference type="ChEBI" id="CHEBI:456216"/>
        <dbReference type="EC" id="2.7.4.8"/>
    </reaction>
</comment>
<dbReference type="InterPro" id="IPR027417">
    <property type="entry name" value="P-loop_NTPase"/>
</dbReference>
<dbReference type="GO" id="GO:0005829">
    <property type="term" value="C:cytosol"/>
    <property type="evidence" value="ECO:0007669"/>
    <property type="project" value="TreeGrafter"/>
</dbReference>
<keyword evidence="16" id="KW-1185">Reference proteome</keyword>
<evidence type="ECO:0000256" key="1">
    <source>
        <dbReference type="ARBA" id="ARBA00003531"/>
    </source>
</evidence>
<evidence type="ECO:0000259" key="14">
    <source>
        <dbReference type="PROSITE" id="PS50052"/>
    </source>
</evidence>
<dbReference type="KEGG" id="emo:DM558_15490"/>
<dbReference type="FunFam" id="3.40.50.300:FF:000855">
    <property type="entry name" value="Guanylate kinase"/>
    <property type="match status" value="1"/>
</dbReference>
<protein>
    <recommendedName>
        <fullName evidence="5 13">Guanylate kinase</fullName>
        <ecNumber evidence="4 13">2.7.4.8</ecNumber>
    </recommendedName>
    <alternativeName>
        <fullName evidence="11 13">GMP kinase</fullName>
    </alternativeName>
</protein>
<evidence type="ECO:0000256" key="5">
    <source>
        <dbReference type="ARBA" id="ARBA00016296"/>
    </source>
</evidence>
<keyword evidence="7 13" id="KW-0808">Transferase</keyword>
<evidence type="ECO:0000256" key="9">
    <source>
        <dbReference type="ARBA" id="ARBA00022777"/>
    </source>
</evidence>
<comment type="similarity">
    <text evidence="3 13">Belongs to the guanylate kinase family.</text>
</comment>
<evidence type="ECO:0000256" key="12">
    <source>
        <dbReference type="ARBA" id="ARBA00048594"/>
    </source>
</evidence>
<dbReference type="PROSITE" id="PS00856">
    <property type="entry name" value="GUANYLATE_KINASE_1"/>
    <property type="match status" value="1"/>
</dbReference>
<comment type="subcellular location">
    <subcellularLocation>
        <location evidence="2 13">Cytoplasm</location>
    </subcellularLocation>
</comment>
<dbReference type="Gene3D" id="3.40.50.300">
    <property type="entry name" value="P-loop containing nucleotide triphosphate hydrolases"/>
    <property type="match status" value="1"/>
</dbReference>
<keyword evidence="6 13" id="KW-0963">Cytoplasm</keyword>
<dbReference type="CDD" id="cd00071">
    <property type="entry name" value="GMPK"/>
    <property type="match status" value="1"/>
</dbReference>
<dbReference type="Gene3D" id="3.30.63.10">
    <property type="entry name" value="Guanylate Kinase phosphate binding domain"/>
    <property type="match status" value="1"/>
</dbReference>
<dbReference type="PANTHER" id="PTHR23117">
    <property type="entry name" value="GUANYLATE KINASE-RELATED"/>
    <property type="match status" value="1"/>
</dbReference>
<evidence type="ECO:0000256" key="11">
    <source>
        <dbReference type="ARBA" id="ARBA00030128"/>
    </source>
</evidence>
<dbReference type="PROSITE" id="PS50052">
    <property type="entry name" value="GUANYLATE_KINASE_2"/>
    <property type="match status" value="1"/>
</dbReference>
<evidence type="ECO:0000313" key="16">
    <source>
        <dbReference type="Proteomes" id="UP000273143"/>
    </source>
</evidence>
<organism evidence="15 16">
    <name type="scientific">Entomomonas moraniae</name>
    <dbReference type="NCBI Taxonomy" id="2213226"/>
    <lineage>
        <taxon>Bacteria</taxon>
        <taxon>Pseudomonadati</taxon>
        <taxon>Pseudomonadota</taxon>
        <taxon>Gammaproteobacteria</taxon>
        <taxon>Pseudomonadales</taxon>
        <taxon>Pseudomonadaceae</taxon>
        <taxon>Entomomonas</taxon>
    </lineage>
</organism>
<dbReference type="SMART" id="SM00072">
    <property type="entry name" value="GuKc"/>
    <property type="match status" value="1"/>
</dbReference>
<evidence type="ECO:0000256" key="13">
    <source>
        <dbReference type="HAMAP-Rule" id="MF_00328"/>
    </source>
</evidence>
<keyword evidence="10 13" id="KW-0067">ATP-binding</keyword>
<dbReference type="HAMAP" id="MF_00328">
    <property type="entry name" value="Guanylate_kinase"/>
    <property type="match status" value="1"/>
</dbReference>
<dbReference type="InterPro" id="IPR020590">
    <property type="entry name" value="Guanylate_kinase_CS"/>
</dbReference>
<comment type="function">
    <text evidence="1 13">Essential for recycling GMP and indirectly, cGMP.</text>
</comment>
<evidence type="ECO:0000256" key="10">
    <source>
        <dbReference type="ARBA" id="ARBA00022840"/>
    </source>
</evidence>
<name>A0A3Q9JP51_9GAMM</name>
<reference evidence="16" key="1">
    <citation type="submission" date="2018-06" db="EMBL/GenBank/DDBJ databases">
        <title>Complete genome of Pseudomonas insecticola strain QZS01.</title>
        <authorList>
            <person name="Wang J."/>
            <person name="Su Q."/>
        </authorList>
    </citation>
    <scope>NUCLEOTIDE SEQUENCE [LARGE SCALE GENOMIC DNA]</scope>
    <source>
        <strain evidence="16">QZS01</strain>
    </source>
</reference>
<feature type="binding site" evidence="13">
    <location>
        <begin position="11"/>
        <end position="18"/>
    </location>
    <ligand>
        <name>ATP</name>
        <dbReference type="ChEBI" id="CHEBI:30616"/>
    </ligand>
</feature>
<feature type="domain" description="Guanylate kinase-like" evidence="14">
    <location>
        <begin position="4"/>
        <end position="182"/>
    </location>
</feature>